<reference evidence="7" key="2">
    <citation type="submission" date="2021-05" db="EMBL/GenBank/DDBJ databases">
        <title>Protein family content uncovers lineage relationships and bacterial pathway maintenance mechanisms in DPANN archaea.</title>
        <authorList>
            <person name="Castelle C.J."/>
            <person name="Meheust R."/>
            <person name="Jaffe A.L."/>
            <person name="Seitz K."/>
            <person name="Gong X."/>
            <person name="Baker B.J."/>
            <person name="Banfield J.F."/>
        </authorList>
    </citation>
    <scope>NUCLEOTIDE SEQUENCE</scope>
    <source>
        <strain evidence="7">RIFCSPHIGHO2_01_FULL_AR10_44_11</strain>
    </source>
</reference>
<evidence type="ECO:0000259" key="5">
    <source>
        <dbReference type="Pfam" id="PF00587"/>
    </source>
</evidence>
<dbReference type="EC" id="6.1.1.3" evidence="7"/>
<dbReference type="PANTHER" id="PTHR11451">
    <property type="entry name" value="THREONINE-TRNA LIGASE"/>
    <property type="match status" value="1"/>
</dbReference>
<keyword evidence="7" id="KW-0436">Ligase</keyword>
<comment type="caution">
    <text evidence="7">The sequence shown here is derived from an EMBL/GenBank/DDBJ whole genome shotgun (WGS) entry which is preliminary data.</text>
</comment>
<dbReference type="GO" id="GO:0008270">
    <property type="term" value="F:zinc ion binding"/>
    <property type="evidence" value="ECO:0007669"/>
    <property type="project" value="InterPro"/>
</dbReference>
<dbReference type="SUPFAM" id="SSF55681">
    <property type="entry name" value="Class II aaRS and biotin synthetases"/>
    <property type="match status" value="1"/>
</dbReference>
<dbReference type="InterPro" id="IPR002320">
    <property type="entry name" value="Thr-tRNA-ligase_IIa"/>
</dbReference>
<dbReference type="GO" id="GO:0004829">
    <property type="term" value="F:threonine-tRNA ligase activity"/>
    <property type="evidence" value="ECO:0007669"/>
    <property type="project" value="UniProtKB-EC"/>
</dbReference>
<dbReference type="GO" id="GO:0005524">
    <property type="term" value="F:ATP binding"/>
    <property type="evidence" value="ECO:0007669"/>
    <property type="project" value="InterPro"/>
</dbReference>
<evidence type="ECO:0000256" key="4">
    <source>
        <dbReference type="ARBA" id="ARBA00022917"/>
    </source>
</evidence>
<gene>
    <name evidence="7" type="ORF">J4415_02255</name>
</gene>
<feature type="domain" description="Aminoacyl-tRNA synthetase class II (G/ P/ S/T)" evidence="5">
    <location>
        <begin position="288"/>
        <end position="404"/>
    </location>
</feature>
<evidence type="ECO:0000256" key="1">
    <source>
        <dbReference type="ARBA" id="ARBA00008226"/>
    </source>
</evidence>
<reference evidence="7" key="1">
    <citation type="submission" date="2021-03" db="EMBL/GenBank/DDBJ databases">
        <authorList>
            <person name="Jaffe A."/>
        </authorList>
    </citation>
    <scope>NUCLEOTIDE SEQUENCE</scope>
    <source>
        <strain evidence="7">RIFCSPHIGHO2_01_FULL_AR10_44_11</strain>
    </source>
</reference>
<dbReference type="Pfam" id="PF00587">
    <property type="entry name" value="tRNA-synt_2b"/>
    <property type="match status" value="1"/>
</dbReference>
<feature type="non-terminal residue" evidence="7">
    <location>
        <position position="421"/>
    </location>
</feature>
<keyword evidence="2" id="KW-0963">Cytoplasm</keyword>
<keyword evidence="3" id="KW-0862">Zinc</keyword>
<dbReference type="GO" id="GO:0005737">
    <property type="term" value="C:cytoplasm"/>
    <property type="evidence" value="ECO:0007669"/>
    <property type="project" value="InterPro"/>
</dbReference>
<accession>A0A8T4KTK5</accession>
<evidence type="ECO:0000256" key="3">
    <source>
        <dbReference type="ARBA" id="ARBA00022833"/>
    </source>
</evidence>
<evidence type="ECO:0000256" key="2">
    <source>
        <dbReference type="ARBA" id="ARBA00022490"/>
    </source>
</evidence>
<dbReference type="EMBL" id="JAGVWD010000033">
    <property type="protein sequence ID" value="MBS3057427.1"/>
    <property type="molecule type" value="Genomic_DNA"/>
</dbReference>
<dbReference type="GO" id="GO:0006435">
    <property type="term" value="P:threonyl-tRNA aminoacylation"/>
    <property type="evidence" value="ECO:0007669"/>
    <property type="project" value="InterPro"/>
</dbReference>
<organism evidence="7 8">
    <name type="scientific">Candidatus Iainarchaeum sp</name>
    <dbReference type="NCBI Taxonomy" id="3101447"/>
    <lineage>
        <taxon>Archaea</taxon>
        <taxon>Candidatus Iainarchaeota</taxon>
        <taxon>Candidatus Iainarchaeia</taxon>
        <taxon>Candidatus Iainarchaeales</taxon>
        <taxon>Candidatus Iainarchaeaceae</taxon>
        <taxon>Candidatus Iainarchaeum</taxon>
    </lineage>
</organism>
<dbReference type="InterPro" id="IPR015011">
    <property type="entry name" value="Threonyl-tRNA_syn_edit_dom_arc"/>
</dbReference>
<evidence type="ECO:0000259" key="6">
    <source>
        <dbReference type="Pfam" id="PF08915"/>
    </source>
</evidence>
<feature type="domain" description="Threonyl-tRNA synthetase editing" evidence="6">
    <location>
        <begin position="1"/>
        <end position="140"/>
    </location>
</feature>
<keyword evidence="4" id="KW-0648">Protein biosynthesis</keyword>
<dbReference type="Gene3D" id="3.50.80.10">
    <property type="entry name" value="D-tyrosyl-tRNA(Tyr) deacylase"/>
    <property type="match status" value="1"/>
</dbReference>
<dbReference type="InterPro" id="IPR045864">
    <property type="entry name" value="aa-tRNA-synth_II/BPL/LPL"/>
</dbReference>
<dbReference type="Proteomes" id="UP000677687">
    <property type="component" value="Unassembled WGS sequence"/>
</dbReference>
<dbReference type="NCBIfam" id="NF003068">
    <property type="entry name" value="PRK03991.1"/>
    <property type="match status" value="1"/>
</dbReference>
<evidence type="ECO:0000313" key="8">
    <source>
        <dbReference type="Proteomes" id="UP000677687"/>
    </source>
</evidence>
<dbReference type="PRINTS" id="PR01047">
    <property type="entry name" value="TRNASYNTHTHR"/>
</dbReference>
<protein>
    <submittedName>
        <fullName evidence="7">Threonine--tRNA ligase</fullName>
        <ecNumber evidence="7">6.1.1.3</ecNumber>
    </submittedName>
</protein>
<dbReference type="InterPro" id="IPR002314">
    <property type="entry name" value="aa-tRNA-synt_IIb"/>
</dbReference>
<dbReference type="InterPro" id="IPR023509">
    <property type="entry name" value="DTD-like_sf"/>
</dbReference>
<dbReference type="Pfam" id="PF08915">
    <property type="entry name" value="tRNA-Thr_ED"/>
    <property type="match status" value="1"/>
</dbReference>
<comment type="similarity">
    <text evidence="1">Belongs to the class-II aminoacyl-tRNA synthetase family.</text>
</comment>
<proteinExistence type="inferred from homology"/>
<name>A0A8T4KTK5_9ARCH</name>
<dbReference type="AlphaFoldDB" id="A0A8T4KTK5"/>
<evidence type="ECO:0000313" key="7">
    <source>
        <dbReference type="EMBL" id="MBS3057427.1"/>
    </source>
</evidence>
<dbReference type="Gene3D" id="3.30.930.10">
    <property type="entry name" value="Bira Bifunctional Protein, Domain 2"/>
    <property type="match status" value="1"/>
</dbReference>
<dbReference type="PANTHER" id="PTHR11451:SF44">
    <property type="entry name" value="THREONINE--TRNA LIGASE, CHLOROPLASTIC_MITOCHONDRIAL 2"/>
    <property type="match status" value="1"/>
</dbReference>
<sequence length="421" mass="48353">MNVLFIHSDKLNYKAGEKTRFAEPLAPKEKSAKLKKCLVCFMSFAEEDDANPQGTAENLVKEIAGVAQNLKEKNIVLYPYVHLLFGKKPSRPETAVKIMALAEQALAKQNYKVVKSPFGYYKAFEIACKGHPLSELSRQITAETKKEVESTAVKAEKTLKSSWFVLEPDGKLNEIRNENGKVAGFNFGNYKGLEKLANYEMAKVKVAKEEPPHVKMMKQLEIADYESGSDPGNMRYPPNGKLVKKLLEEFVSDEMHKYGAVEIESPIMYDYAHPSLKKYLERFPARQYTIKTPNKDVFLRFSACFGQFLMLHDANFSYKQLPLKIFEMTKYSFRVEQSGELTGLRRLRAFTMPDCHALCADMQQAKDEMSRRFEVSRNIQEKIGFEIPNDLEFAIRVVKEFWEQNKEFVVDLVKRWGKPAL</sequence>